<dbReference type="EMBL" id="PDJE01000001">
    <property type="protein sequence ID" value="PFG29897.1"/>
    <property type="molecule type" value="Genomic_DNA"/>
</dbReference>
<dbReference type="InterPro" id="IPR013342">
    <property type="entry name" value="Mandelate_racemase_C"/>
</dbReference>
<protein>
    <submittedName>
        <fullName evidence="5">L-alanine-DL-glutamate epimerase-like enolase superfamily enzyme</fullName>
    </submittedName>
</protein>
<dbReference type="Gene3D" id="3.20.20.120">
    <property type="entry name" value="Enolase-like C-terminal domain"/>
    <property type="match status" value="1"/>
</dbReference>
<evidence type="ECO:0000256" key="1">
    <source>
        <dbReference type="ARBA" id="ARBA00001946"/>
    </source>
</evidence>
<dbReference type="InterPro" id="IPR029017">
    <property type="entry name" value="Enolase-like_N"/>
</dbReference>
<dbReference type="GO" id="GO:0009063">
    <property type="term" value="P:amino acid catabolic process"/>
    <property type="evidence" value="ECO:0007669"/>
    <property type="project" value="InterPro"/>
</dbReference>
<dbReference type="InterPro" id="IPR046945">
    <property type="entry name" value="RHMD-like"/>
</dbReference>
<dbReference type="SMART" id="SM00922">
    <property type="entry name" value="MR_MLE"/>
    <property type="match status" value="1"/>
</dbReference>
<gene>
    <name evidence="5" type="ORF">ATJ78_0816</name>
</gene>
<dbReference type="CDD" id="cd03316">
    <property type="entry name" value="MR_like"/>
    <property type="match status" value="1"/>
</dbReference>
<evidence type="ECO:0000256" key="3">
    <source>
        <dbReference type="ARBA" id="ARBA00022842"/>
    </source>
</evidence>
<dbReference type="PANTHER" id="PTHR13794">
    <property type="entry name" value="ENOLASE SUPERFAMILY, MANDELATE RACEMASE"/>
    <property type="match status" value="1"/>
</dbReference>
<keyword evidence="6" id="KW-1185">Reference proteome</keyword>
<evidence type="ECO:0000259" key="4">
    <source>
        <dbReference type="SMART" id="SM00922"/>
    </source>
</evidence>
<dbReference type="RefSeq" id="WP_098406420.1">
    <property type="nucleotide sequence ID" value="NZ_PDJE01000001.1"/>
</dbReference>
<dbReference type="GO" id="GO:0000287">
    <property type="term" value="F:magnesium ion binding"/>
    <property type="evidence" value="ECO:0007669"/>
    <property type="project" value="TreeGrafter"/>
</dbReference>
<dbReference type="GO" id="GO:0016052">
    <property type="term" value="P:carbohydrate catabolic process"/>
    <property type="evidence" value="ECO:0007669"/>
    <property type="project" value="TreeGrafter"/>
</dbReference>
<dbReference type="InterPro" id="IPR018110">
    <property type="entry name" value="Mandel_Rmase/mucon_lact_enz_CS"/>
</dbReference>
<dbReference type="SFLD" id="SFLDS00001">
    <property type="entry name" value="Enolase"/>
    <property type="match status" value="1"/>
</dbReference>
<evidence type="ECO:0000313" key="5">
    <source>
        <dbReference type="EMBL" id="PFG29897.1"/>
    </source>
</evidence>
<keyword evidence="3" id="KW-0460">Magnesium</keyword>
<dbReference type="SUPFAM" id="SSF51604">
    <property type="entry name" value="Enolase C-terminal domain-like"/>
    <property type="match status" value="1"/>
</dbReference>
<dbReference type="InterPro" id="IPR013341">
    <property type="entry name" value="Mandelate_racemase_N_dom"/>
</dbReference>
<dbReference type="InterPro" id="IPR029065">
    <property type="entry name" value="Enolase_C-like"/>
</dbReference>
<dbReference type="SFLD" id="SFLDG00179">
    <property type="entry name" value="mandelate_racemase"/>
    <property type="match status" value="1"/>
</dbReference>
<dbReference type="GO" id="GO:0016836">
    <property type="term" value="F:hydro-lyase activity"/>
    <property type="evidence" value="ECO:0007669"/>
    <property type="project" value="TreeGrafter"/>
</dbReference>
<comment type="cofactor">
    <cofactor evidence="1">
        <name>Mg(2+)</name>
        <dbReference type="ChEBI" id="CHEBI:18420"/>
    </cofactor>
</comment>
<dbReference type="PANTHER" id="PTHR13794:SF58">
    <property type="entry name" value="MITOCHONDRIAL ENOLASE SUPERFAMILY MEMBER 1"/>
    <property type="match status" value="1"/>
</dbReference>
<dbReference type="Pfam" id="PF02746">
    <property type="entry name" value="MR_MLE_N"/>
    <property type="match status" value="1"/>
</dbReference>
<dbReference type="PROSITE" id="PS00909">
    <property type="entry name" value="MR_MLE_2"/>
    <property type="match status" value="1"/>
</dbReference>
<dbReference type="InterPro" id="IPR036849">
    <property type="entry name" value="Enolase-like_C_sf"/>
</dbReference>
<sequence>MFEIDQLCESVPHASVPDNAVTDVRCRVYRAPITSGVAMSFGALGHRVMFLVDVEFDDGSVATGESWVNYPSWGWRERIATVTEGIAPLLVGRRFTGTAAVRDVLLSSLTRVARQWGAIGPVYQAISAIDQAFWVRAAQQRGVALSALLSDDPLTEIPIYGSSLGPSGVRESAERCLDLGLHAAKVKLGFGRETDEQNLAVARSILGDGFRLFGDANQGWTLEEAISMAPMLRDFGIEWIEEPVSGDAPEHLGRVFTETGIAIATGENLYGSEAFLPYLAQPGVSIVQPDAGKVGGVTDYQQVVAAAAASGTLVAPHLYNGAYSTAISIQLAAANPTTPWLEWDIRQNPVREPVDHLLTPNGTVAVPRVSGLGVDIDLEHLAPYLVPLSEEAQ</sequence>
<dbReference type="Gene3D" id="3.30.390.10">
    <property type="entry name" value="Enolase-like, N-terminal domain"/>
    <property type="match status" value="1"/>
</dbReference>
<feature type="domain" description="Mandelate racemase/muconate lactonizing enzyme C-terminal" evidence="4">
    <location>
        <begin position="166"/>
        <end position="262"/>
    </location>
</feature>
<name>A0A2A9DSY3_9MICO</name>
<dbReference type="Pfam" id="PF13378">
    <property type="entry name" value="MR_MLE_C"/>
    <property type="match status" value="1"/>
</dbReference>
<keyword evidence="2" id="KW-0479">Metal-binding</keyword>
<proteinExistence type="predicted"/>
<dbReference type="AlphaFoldDB" id="A0A2A9DSY3"/>
<accession>A0A2A9DSY3</accession>
<dbReference type="Proteomes" id="UP000221369">
    <property type="component" value="Unassembled WGS sequence"/>
</dbReference>
<reference evidence="5 6" key="1">
    <citation type="submission" date="2017-10" db="EMBL/GenBank/DDBJ databases">
        <title>Sequencing the genomes of 1000 actinobacteria strains.</title>
        <authorList>
            <person name="Klenk H.-P."/>
        </authorList>
    </citation>
    <scope>NUCLEOTIDE SEQUENCE [LARGE SCALE GENOMIC DNA]</scope>
    <source>
        <strain evidence="5 6">DSM 21798</strain>
    </source>
</reference>
<evidence type="ECO:0000256" key="2">
    <source>
        <dbReference type="ARBA" id="ARBA00022723"/>
    </source>
</evidence>
<comment type="caution">
    <text evidence="5">The sequence shown here is derived from an EMBL/GenBank/DDBJ whole genome shotgun (WGS) entry which is preliminary data.</text>
</comment>
<dbReference type="SUPFAM" id="SSF54826">
    <property type="entry name" value="Enolase N-terminal domain-like"/>
    <property type="match status" value="1"/>
</dbReference>
<evidence type="ECO:0000313" key="6">
    <source>
        <dbReference type="Proteomes" id="UP000221369"/>
    </source>
</evidence>
<organism evidence="5 6">
    <name type="scientific">Paramicrobacterium agarici</name>
    <dbReference type="NCBI Taxonomy" id="630514"/>
    <lineage>
        <taxon>Bacteria</taxon>
        <taxon>Bacillati</taxon>
        <taxon>Actinomycetota</taxon>
        <taxon>Actinomycetes</taxon>
        <taxon>Micrococcales</taxon>
        <taxon>Microbacteriaceae</taxon>
        <taxon>Paramicrobacterium</taxon>
    </lineage>
</organism>